<comment type="caution">
    <text evidence="2">The sequence shown here is derived from an EMBL/GenBank/DDBJ whole genome shotgun (WGS) entry which is preliminary data.</text>
</comment>
<dbReference type="EMBL" id="LMXB01000058">
    <property type="protein sequence ID" value="KUO18755.1"/>
    <property type="molecule type" value="Genomic_DNA"/>
</dbReference>
<dbReference type="OrthoDB" id="10018873at2"/>
<dbReference type="RefSeq" id="WP_067024980.1">
    <property type="nucleotide sequence ID" value="NZ_KQ949089.1"/>
</dbReference>
<name>A0A124IEM4_9ACTN</name>
<proteinExistence type="predicted"/>
<gene>
    <name evidence="2" type="ORF">AQJ91_23035</name>
</gene>
<evidence type="ECO:0000256" key="1">
    <source>
        <dbReference type="SAM" id="MobiDB-lite"/>
    </source>
</evidence>
<organism evidence="2 3">
    <name type="scientific">Streptomyces dysideae</name>
    <dbReference type="NCBI Taxonomy" id="909626"/>
    <lineage>
        <taxon>Bacteria</taxon>
        <taxon>Bacillati</taxon>
        <taxon>Actinomycetota</taxon>
        <taxon>Actinomycetes</taxon>
        <taxon>Kitasatosporales</taxon>
        <taxon>Streptomycetaceae</taxon>
        <taxon>Streptomyces</taxon>
    </lineage>
</organism>
<dbReference type="Proteomes" id="UP000053260">
    <property type="component" value="Unassembled WGS sequence"/>
</dbReference>
<accession>A0A124IEM4</accession>
<feature type="region of interest" description="Disordered" evidence="1">
    <location>
        <begin position="75"/>
        <end position="95"/>
    </location>
</feature>
<reference evidence="2 3" key="1">
    <citation type="submission" date="2015-10" db="EMBL/GenBank/DDBJ databases">
        <title>Draft genome sequence of Streptomyces sp. RV15, isolated from a marine sponge.</title>
        <authorList>
            <person name="Ruckert C."/>
            <person name="Abdelmohsen U.R."/>
            <person name="Winkler A."/>
            <person name="Hentschel U."/>
            <person name="Kalinowski J."/>
            <person name="Kampfer P."/>
            <person name="Glaeser S."/>
        </authorList>
    </citation>
    <scope>NUCLEOTIDE SEQUENCE [LARGE SCALE GENOMIC DNA]</scope>
    <source>
        <strain evidence="2 3">RV15</strain>
    </source>
</reference>
<sequence length="95" mass="9412">MTDGQSPTSTSSSGERSIAAGTSIGVAVSGDHAHVVVLPAEAVHWARTVQAPPEAGSLPWSASGVFVGRGVRRPGCSSAGVFVGRGARPPPPPGD</sequence>
<evidence type="ECO:0000313" key="3">
    <source>
        <dbReference type="Proteomes" id="UP000053260"/>
    </source>
</evidence>
<evidence type="ECO:0000313" key="2">
    <source>
        <dbReference type="EMBL" id="KUO18755.1"/>
    </source>
</evidence>
<protein>
    <submittedName>
        <fullName evidence="2">Uncharacterized protein</fullName>
    </submittedName>
</protein>
<keyword evidence="3" id="KW-1185">Reference proteome</keyword>
<dbReference type="STRING" id="909626.AQJ91_23035"/>
<dbReference type="AlphaFoldDB" id="A0A124IEM4"/>